<evidence type="ECO:0000256" key="5">
    <source>
        <dbReference type="SAM" id="Coils"/>
    </source>
</evidence>
<dbReference type="Pfam" id="PF00158">
    <property type="entry name" value="Sigma54_activat"/>
    <property type="match status" value="1"/>
</dbReference>
<dbReference type="InterPro" id="IPR030828">
    <property type="entry name" value="HTH_TyrR"/>
</dbReference>
<dbReference type="InterPro" id="IPR009057">
    <property type="entry name" value="Homeodomain-like_sf"/>
</dbReference>
<evidence type="ECO:0000313" key="9">
    <source>
        <dbReference type="Proteomes" id="UP001256827"/>
    </source>
</evidence>
<dbReference type="CDD" id="cd00130">
    <property type="entry name" value="PAS"/>
    <property type="match status" value="1"/>
</dbReference>
<feature type="coiled-coil region" evidence="5">
    <location>
        <begin position="218"/>
        <end position="251"/>
    </location>
</feature>
<evidence type="ECO:0000256" key="3">
    <source>
        <dbReference type="ARBA" id="ARBA00022840"/>
    </source>
</evidence>
<dbReference type="Pfam" id="PF08448">
    <property type="entry name" value="PAS_4"/>
    <property type="match status" value="1"/>
</dbReference>
<dbReference type="PANTHER" id="PTHR32071">
    <property type="entry name" value="TRANSCRIPTIONAL REGULATORY PROTEIN"/>
    <property type="match status" value="1"/>
</dbReference>
<dbReference type="EMBL" id="CP134050">
    <property type="protein sequence ID" value="WNC16503.1"/>
    <property type="molecule type" value="Genomic_DNA"/>
</dbReference>
<evidence type="ECO:0000259" key="6">
    <source>
        <dbReference type="PROSITE" id="PS50045"/>
    </source>
</evidence>
<organism evidence="8 9">
    <name type="scientific">Brevibacillus brevis</name>
    <name type="common">Bacillus brevis</name>
    <dbReference type="NCBI Taxonomy" id="1393"/>
    <lineage>
        <taxon>Bacteria</taxon>
        <taxon>Bacillati</taxon>
        <taxon>Bacillota</taxon>
        <taxon>Bacilli</taxon>
        <taxon>Bacillales</taxon>
        <taxon>Paenibacillaceae</taxon>
        <taxon>Brevibacillus</taxon>
    </lineage>
</organism>
<evidence type="ECO:0000256" key="4">
    <source>
        <dbReference type="ARBA" id="ARBA00029500"/>
    </source>
</evidence>
<dbReference type="InterPro" id="IPR003593">
    <property type="entry name" value="AAA+_ATPase"/>
</dbReference>
<dbReference type="Pfam" id="PF18024">
    <property type="entry name" value="HTH_50"/>
    <property type="match status" value="1"/>
</dbReference>
<reference evidence="8 9" key="1">
    <citation type="submission" date="2023-09" db="EMBL/GenBank/DDBJ databases">
        <title>Complete Genome and Methylome dissection of Bacillus brevis NEB573 original source of BbsI restriction endonuclease.</title>
        <authorList>
            <person name="Fomenkov A."/>
            <person name="Roberts R.D."/>
        </authorList>
    </citation>
    <scope>NUCLEOTIDE SEQUENCE [LARGE SCALE GENOMIC DNA]</scope>
    <source>
        <strain evidence="8 9">NEB573</strain>
    </source>
</reference>
<evidence type="ECO:0000313" key="8">
    <source>
        <dbReference type="EMBL" id="WNC16503.1"/>
    </source>
</evidence>
<dbReference type="SMART" id="SM00382">
    <property type="entry name" value="AAA"/>
    <property type="match status" value="1"/>
</dbReference>
<evidence type="ECO:0000256" key="1">
    <source>
        <dbReference type="ARBA" id="ARBA00022741"/>
    </source>
</evidence>
<dbReference type="Pfam" id="PF25601">
    <property type="entry name" value="AAA_lid_14"/>
    <property type="match status" value="1"/>
</dbReference>
<keyword evidence="5" id="KW-0175">Coiled coil</keyword>
<dbReference type="PROSITE" id="PS50112">
    <property type="entry name" value="PAS"/>
    <property type="match status" value="1"/>
</dbReference>
<dbReference type="Gene3D" id="3.40.50.300">
    <property type="entry name" value="P-loop containing nucleotide triphosphate hydrolases"/>
    <property type="match status" value="1"/>
</dbReference>
<dbReference type="NCBIfam" id="TIGR00229">
    <property type="entry name" value="sensory_box"/>
    <property type="match status" value="1"/>
</dbReference>
<dbReference type="InterPro" id="IPR025662">
    <property type="entry name" value="Sigma_54_int_dom_ATP-bd_1"/>
</dbReference>
<dbReference type="PROSITE" id="PS50045">
    <property type="entry name" value="SIGMA54_INTERACT_4"/>
    <property type="match status" value="1"/>
</dbReference>
<dbReference type="RefSeq" id="WP_310771219.1">
    <property type="nucleotide sequence ID" value="NZ_CP134050.1"/>
</dbReference>
<name>A0ABY9T9C3_BREBE</name>
<dbReference type="Proteomes" id="UP001256827">
    <property type="component" value="Chromosome"/>
</dbReference>
<dbReference type="InterPro" id="IPR027417">
    <property type="entry name" value="P-loop_NTPase"/>
</dbReference>
<accession>A0ABY9T9C3</accession>
<dbReference type="InterPro" id="IPR002078">
    <property type="entry name" value="Sigma_54_int"/>
</dbReference>
<evidence type="ECO:0000256" key="2">
    <source>
        <dbReference type="ARBA" id="ARBA00022797"/>
    </source>
</evidence>
<sequence length="588" mass="66816">MMQVRDWLEAIPFPIAMTEGDLTIVGKNERFRELAVMKEQEERVRAGAGIALPEVFASWEEWGPGMILAGDGTHSYLLARQPAPANSLAQGHTMWVVLDGQGASSLKQQARELSRELDAVMESSEDVIYITSPDGMTLRTNKAIKRFTGLPKEAFIGKNVRDLMAAGILREMLTFRVVELGKPVRTAPRVDDVNQNTLKTAIPVFDERGQIEKVVTYVRDLSKQNRLHQDLIRALEENHEYKKELEKLKTKSRKDPDVIVESKQMAEIYDMADRISNVDATVLILGETGVGKDVLARYIYQSSQRRERGEFVKINCGAIPHDLLESELFGYEPGAFTGASRTGKRGIFEQADKGVLFLDEVGELPMALQVKLLRVLQEKQIQRIGATRSKEVDVRLIAATNRDLKQMVREGTFREDLYYRLNVIPIVIPALRERKPDILPLVRFFLQKLNHKYQLSKQFGSCMQEFFYRHHWAGNVRELSNLVERLILTVPSKVITLKDLPDEYQEQEKKTISFSRLIPLKEAAEIAEKELLALAVQQFRSTYKLAEELGTSQATIVRKLKKYNLTTSHFIEPLEMPHGAASARGIQK</sequence>
<dbReference type="PROSITE" id="PS00675">
    <property type="entry name" value="SIGMA54_INTERACT_1"/>
    <property type="match status" value="1"/>
</dbReference>
<keyword evidence="1" id="KW-0547">Nucleotide-binding</keyword>
<dbReference type="InterPro" id="IPR035965">
    <property type="entry name" value="PAS-like_dom_sf"/>
</dbReference>
<proteinExistence type="predicted"/>
<dbReference type="InterPro" id="IPR000014">
    <property type="entry name" value="PAS"/>
</dbReference>
<dbReference type="SUPFAM" id="SSF55785">
    <property type="entry name" value="PYP-like sensor domain (PAS domain)"/>
    <property type="match status" value="1"/>
</dbReference>
<keyword evidence="3" id="KW-0067">ATP-binding</keyword>
<evidence type="ECO:0000259" key="7">
    <source>
        <dbReference type="PROSITE" id="PS50112"/>
    </source>
</evidence>
<keyword evidence="2" id="KW-0058">Aromatic hydrocarbons catabolism</keyword>
<dbReference type="Gene3D" id="1.10.10.60">
    <property type="entry name" value="Homeodomain-like"/>
    <property type="match status" value="1"/>
</dbReference>
<dbReference type="SUPFAM" id="SSF52540">
    <property type="entry name" value="P-loop containing nucleoside triphosphate hydrolases"/>
    <property type="match status" value="1"/>
</dbReference>
<dbReference type="PANTHER" id="PTHR32071:SF57">
    <property type="entry name" value="C4-DICARBOXYLATE TRANSPORT TRANSCRIPTIONAL REGULATORY PROTEIN DCTD"/>
    <property type="match status" value="1"/>
</dbReference>
<gene>
    <name evidence="8" type="ORF">RGB73_09335</name>
</gene>
<dbReference type="InterPro" id="IPR058031">
    <property type="entry name" value="AAA_lid_NorR"/>
</dbReference>
<dbReference type="Gene3D" id="1.10.8.60">
    <property type="match status" value="1"/>
</dbReference>
<keyword evidence="9" id="KW-1185">Reference proteome</keyword>
<feature type="domain" description="Sigma-54 factor interaction" evidence="6">
    <location>
        <begin position="258"/>
        <end position="488"/>
    </location>
</feature>
<dbReference type="SUPFAM" id="SSF46689">
    <property type="entry name" value="Homeodomain-like"/>
    <property type="match status" value="1"/>
</dbReference>
<feature type="domain" description="PAS" evidence="7">
    <location>
        <begin position="113"/>
        <end position="164"/>
    </location>
</feature>
<dbReference type="CDD" id="cd00009">
    <property type="entry name" value="AAA"/>
    <property type="match status" value="1"/>
</dbReference>
<dbReference type="Gene3D" id="3.30.450.20">
    <property type="entry name" value="PAS domain"/>
    <property type="match status" value="1"/>
</dbReference>
<dbReference type="InterPro" id="IPR013656">
    <property type="entry name" value="PAS_4"/>
</dbReference>
<protein>
    <recommendedName>
        <fullName evidence="4">HTH-type transcriptional regulatory protein TyrR</fullName>
    </recommendedName>
</protein>